<dbReference type="KEGG" id="fau:Fraau_0090"/>
<dbReference type="Pfam" id="PF07301">
    <property type="entry name" value="DUF1453"/>
    <property type="match status" value="1"/>
</dbReference>
<keyword evidence="1" id="KW-1133">Transmembrane helix</keyword>
<feature type="transmembrane region" description="Helical" evidence="1">
    <location>
        <begin position="43"/>
        <end position="60"/>
    </location>
</feature>
<feature type="transmembrane region" description="Helical" evidence="1">
    <location>
        <begin position="142"/>
        <end position="161"/>
    </location>
</feature>
<evidence type="ECO:0000256" key="1">
    <source>
        <dbReference type="SAM" id="Phobius"/>
    </source>
</evidence>
<protein>
    <recommendedName>
        <fullName evidence="4">DUF1453 domain-containing protein</fullName>
    </recommendedName>
</protein>
<keyword evidence="3" id="KW-1185">Reference proteome</keyword>
<dbReference type="RefSeq" id="WP_014401596.1">
    <property type="nucleotide sequence ID" value="NC_017033.1"/>
</dbReference>
<evidence type="ECO:0008006" key="4">
    <source>
        <dbReference type="Google" id="ProtNLM"/>
    </source>
</evidence>
<dbReference type="HOGENOM" id="CLU_131994_0_0_6"/>
<sequence>MPQQQHLIGAAAAVIIVVFVLYRRLRTHFGRQPIRLGRMRIRIVIMSCIAALLAVNSISMPRLLEGLLAGLIGGGLLAVAGLRLTRYQRSEGVTYYTPNPWIGGALSLLLVGRLVWRFMIAVPAAVHHVTPAHGPVLGNSPLTLAVLGLTLGYHAVYYFGIIRRSGQILSLGPEPI</sequence>
<proteinExistence type="predicted"/>
<feature type="transmembrane region" description="Helical" evidence="1">
    <location>
        <begin position="66"/>
        <end position="84"/>
    </location>
</feature>
<gene>
    <name evidence="2" type="ordered locus">Fraau_0090</name>
</gene>
<dbReference type="Proteomes" id="UP000005234">
    <property type="component" value="Chromosome"/>
</dbReference>
<reference evidence="2" key="1">
    <citation type="submission" date="2012-02" db="EMBL/GenBank/DDBJ databases">
        <title>The complete genome of Frateuria aurantia DSM 6220.</title>
        <authorList>
            <consortium name="US DOE Joint Genome Institute (JGI-PGF)"/>
            <person name="Lucas S."/>
            <person name="Copeland A."/>
            <person name="Lapidus A."/>
            <person name="Glavina del Rio T."/>
            <person name="Dalin E."/>
            <person name="Tice H."/>
            <person name="Bruce D."/>
            <person name="Goodwin L."/>
            <person name="Pitluck S."/>
            <person name="Peters L."/>
            <person name="Ovchinnikova G."/>
            <person name="Teshima H."/>
            <person name="Kyrpides N."/>
            <person name="Mavromatis K."/>
            <person name="Ivanova N."/>
            <person name="Brettin T."/>
            <person name="Detter J.C."/>
            <person name="Han C."/>
            <person name="Larimer F."/>
            <person name="Land M."/>
            <person name="Hauser L."/>
            <person name="Markowitz V."/>
            <person name="Cheng J.-F."/>
            <person name="Hugenholtz P."/>
            <person name="Woyke T."/>
            <person name="Wu D."/>
            <person name="Brambilla E."/>
            <person name="Klenk H.-P."/>
            <person name="Eisen J.A."/>
        </authorList>
    </citation>
    <scope>NUCLEOTIDE SEQUENCE</scope>
    <source>
        <strain evidence="2">DSM 6220</strain>
    </source>
</reference>
<feature type="transmembrane region" description="Helical" evidence="1">
    <location>
        <begin position="6"/>
        <end position="22"/>
    </location>
</feature>
<keyword evidence="1" id="KW-0472">Membrane</keyword>
<dbReference type="STRING" id="767434.Fraau_0090"/>
<feature type="transmembrane region" description="Helical" evidence="1">
    <location>
        <begin position="105"/>
        <end position="130"/>
    </location>
</feature>
<dbReference type="AlphaFoldDB" id="H8KZS9"/>
<dbReference type="EMBL" id="CP003350">
    <property type="protein sequence ID" value="AFC84590.1"/>
    <property type="molecule type" value="Genomic_DNA"/>
</dbReference>
<accession>H8KZS9</accession>
<dbReference type="OrthoDB" id="6038141at2"/>
<dbReference type="InterPro" id="IPR058247">
    <property type="entry name" value="DUF1453"/>
</dbReference>
<evidence type="ECO:0000313" key="2">
    <source>
        <dbReference type="EMBL" id="AFC84590.1"/>
    </source>
</evidence>
<name>H8KZS9_FRAAD</name>
<dbReference type="eggNOG" id="ENOG5032UY8">
    <property type="taxonomic scope" value="Bacteria"/>
</dbReference>
<organism evidence="2 3">
    <name type="scientific">Frateuria aurantia (strain ATCC 33424 / DSM 6220 / KCTC 2777 / LMG 1558 / NBRC 3245 / NCIMB 13370)</name>
    <name type="common">Acetobacter aurantius</name>
    <dbReference type="NCBI Taxonomy" id="767434"/>
    <lineage>
        <taxon>Bacteria</taxon>
        <taxon>Pseudomonadati</taxon>
        <taxon>Pseudomonadota</taxon>
        <taxon>Gammaproteobacteria</taxon>
        <taxon>Lysobacterales</taxon>
        <taxon>Rhodanobacteraceae</taxon>
        <taxon>Frateuria</taxon>
    </lineage>
</organism>
<evidence type="ECO:0000313" key="3">
    <source>
        <dbReference type="Proteomes" id="UP000005234"/>
    </source>
</evidence>
<keyword evidence="1" id="KW-0812">Transmembrane</keyword>